<gene>
    <name evidence="1" type="ORF">RWH45_06945</name>
</gene>
<dbReference type="EMBL" id="JAWDIS010000001">
    <property type="protein sequence ID" value="MDU0366945.1"/>
    <property type="molecule type" value="Genomic_DNA"/>
</dbReference>
<keyword evidence="2" id="KW-1185">Reference proteome</keyword>
<protein>
    <submittedName>
        <fullName evidence="1">Type VII secretion target</fullName>
    </submittedName>
</protein>
<sequence length="96" mass="9913">MRSFTVTPDNLRRAAAGVDATVHRAEAETAVADARDLGHGALGTAVADLMQAMTGGWTEAVAQTDDVADGLRESAGLYERSEEGAQASIKALGRPS</sequence>
<evidence type="ECO:0000313" key="2">
    <source>
        <dbReference type="Proteomes" id="UP001263371"/>
    </source>
</evidence>
<dbReference type="Proteomes" id="UP001263371">
    <property type="component" value="Unassembled WGS sequence"/>
</dbReference>
<dbReference type="Pfam" id="PF10824">
    <property type="entry name" value="T7SS_ESX_EspC"/>
    <property type="match status" value="1"/>
</dbReference>
<dbReference type="RefSeq" id="WP_315994147.1">
    <property type="nucleotide sequence ID" value="NZ_JAWDIS010000001.1"/>
</dbReference>
<proteinExistence type="predicted"/>
<reference evidence="1 2" key="1">
    <citation type="submission" date="2023-09" db="EMBL/GenBank/DDBJ databases">
        <title>Microbacterium fusihabitans sp. nov., Microbacterium phycihabitans sp. nov., and Microbacterium cervinum sp. nov., isolated from dried seaweeds of beach.</title>
        <authorList>
            <person name="Lee S.D."/>
        </authorList>
    </citation>
    <scope>NUCLEOTIDE SEQUENCE [LARGE SCALE GENOMIC DNA]</scope>
    <source>
        <strain evidence="1 2">KSW4-17</strain>
    </source>
</reference>
<dbReference type="InterPro" id="IPR022536">
    <property type="entry name" value="EspC"/>
</dbReference>
<comment type="caution">
    <text evidence="1">The sequence shown here is derived from an EMBL/GenBank/DDBJ whole genome shotgun (WGS) entry which is preliminary data.</text>
</comment>
<name>A0ABU3T6M2_9MICO</name>
<organism evidence="1 2">
    <name type="scientific">Microbacterium galbum</name>
    <dbReference type="NCBI Taxonomy" id="3075994"/>
    <lineage>
        <taxon>Bacteria</taxon>
        <taxon>Bacillati</taxon>
        <taxon>Actinomycetota</taxon>
        <taxon>Actinomycetes</taxon>
        <taxon>Micrococcales</taxon>
        <taxon>Microbacteriaceae</taxon>
        <taxon>Microbacterium</taxon>
    </lineage>
</organism>
<evidence type="ECO:0000313" key="1">
    <source>
        <dbReference type="EMBL" id="MDU0366945.1"/>
    </source>
</evidence>
<accession>A0ABU3T6M2</accession>